<keyword evidence="5" id="KW-0547">Nucleotide-binding</keyword>
<dbReference type="InterPro" id="IPR003593">
    <property type="entry name" value="AAA+_ATPase"/>
</dbReference>
<protein>
    <submittedName>
        <fullName evidence="9">ABC transporter ATP-binding protein</fullName>
    </submittedName>
</protein>
<dbReference type="InterPro" id="IPR027417">
    <property type="entry name" value="P-loop_NTPase"/>
</dbReference>
<proteinExistence type="inferred from homology"/>
<dbReference type="PANTHER" id="PTHR43297">
    <property type="entry name" value="OLIGOPEPTIDE TRANSPORT ATP-BINDING PROTEIN APPD"/>
    <property type="match status" value="1"/>
</dbReference>
<dbReference type="PROSITE" id="PS50893">
    <property type="entry name" value="ABC_TRANSPORTER_2"/>
    <property type="match status" value="1"/>
</dbReference>
<keyword evidence="3" id="KW-0813">Transport</keyword>
<sequence length="336" mass="35804">MTAPLLEIRDLSVAFAGRHGEALEAVSGVDLTVNAGELHGVVGESGSGKSVTMLAVMGLLSPGARLSGSIRLDGRELVGLSDRQMRRIRGARIGYIFQDPMTALNPLLTVGDQIAEAIRIHKPQVGRTQAREQAVELLRLVAIPIPERRATQYPHEFSGGMRQRAVIAMAMANEPDLLIADEPTTALDVTIQAQIMELLERLRRDKGVGIVLVTHDLGVVAGAARSLSIMYSGRVVERGSVDDVFAAPHHPYTAGLLASLPQAGTRVDRLTAIPGSPPPISARPTGCSFHPRCAHAVEQCRTERPALREVGAVTVACHRAEELVSTALMQLSGADA</sequence>
<comment type="similarity">
    <text evidence="2">Belongs to the ABC transporter superfamily.</text>
</comment>
<dbReference type="NCBIfam" id="TIGR01727">
    <property type="entry name" value="oligo_HPY"/>
    <property type="match status" value="1"/>
</dbReference>
<dbReference type="InterPro" id="IPR003439">
    <property type="entry name" value="ABC_transporter-like_ATP-bd"/>
</dbReference>
<accession>A0ABV3WW43</accession>
<evidence type="ECO:0000256" key="6">
    <source>
        <dbReference type="ARBA" id="ARBA00022840"/>
    </source>
</evidence>
<evidence type="ECO:0000259" key="8">
    <source>
        <dbReference type="PROSITE" id="PS50893"/>
    </source>
</evidence>
<dbReference type="InterPro" id="IPR013563">
    <property type="entry name" value="Oligopep_ABC_C"/>
</dbReference>
<keyword evidence="7" id="KW-0472">Membrane</keyword>
<dbReference type="SMART" id="SM00382">
    <property type="entry name" value="AAA"/>
    <property type="match status" value="1"/>
</dbReference>
<name>A0ABV3WW43_9HYPH</name>
<dbReference type="PROSITE" id="PS00211">
    <property type="entry name" value="ABC_TRANSPORTER_1"/>
    <property type="match status" value="1"/>
</dbReference>
<comment type="caution">
    <text evidence="9">The sequence shown here is derived from an EMBL/GenBank/DDBJ whole genome shotgun (WGS) entry which is preliminary data.</text>
</comment>
<dbReference type="RefSeq" id="WP_368803872.1">
    <property type="nucleotide sequence ID" value="NZ_JAZHFV010000005.1"/>
</dbReference>
<evidence type="ECO:0000256" key="1">
    <source>
        <dbReference type="ARBA" id="ARBA00004417"/>
    </source>
</evidence>
<keyword evidence="4" id="KW-1003">Cell membrane</keyword>
<evidence type="ECO:0000256" key="7">
    <source>
        <dbReference type="ARBA" id="ARBA00023136"/>
    </source>
</evidence>
<evidence type="ECO:0000256" key="4">
    <source>
        <dbReference type="ARBA" id="ARBA00022475"/>
    </source>
</evidence>
<dbReference type="Pfam" id="PF08352">
    <property type="entry name" value="oligo_HPY"/>
    <property type="match status" value="1"/>
</dbReference>
<dbReference type="InterPro" id="IPR050388">
    <property type="entry name" value="ABC_Ni/Peptide_Import"/>
</dbReference>
<evidence type="ECO:0000256" key="5">
    <source>
        <dbReference type="ARBA" id="ARBA00022741"/>
    </source>
</evidence>
<dbReference type="Proteomes" id="UP001559025">
    <property type="component" value="Unassembled WGS sequence"/>
</dbReference>
<gene>
    <name evidence="9" type="ORF">V1479_16455</name>
</gene>
<evidence type="ECO:0000256" key="3">
    <source>
        <dbReference type="ARBA" id="ARBA00022448"/>
    </source>
</evidence>
<dbReference type="Pfam" id="PF00005">
    <property type="entry name" value="ABC_tran"/>
    <property type="match status" value="1"/>
</dbReference>
<feature type="domain" description="ABC transporter" evidence="8">
    <location>
        <begin position="8"/>
        <end position="257"/>
    </location>
</feature>
<keyword evidence="10" id="KW-1185">Reference proteome</keyword>
<dbReference type="EMBL" id="JAZHFV010000005">
    <property type="protein sequence ID" value="MEX4008902.1"/>
    <property type="molecule type" value="Genomic_DNA"/>
</dbReference>
<organism evidence="9 10">
    <name type="scientific">Neoaquamicrobium sediminum</name>
    <dbReference type="NCBI Taxonomy" id="1849104"/>
    <lineage>
        <taxon>Bacteria</taxon>
        <taxon>Pseudomonadati</taxon>
        <taxon>Pseudomonadota</taxon>
        <taxon>Alphaproteobacteria</taxon>
        <taxon>Hyphomicrobiales</taxon>
        <taxon>Phyllobacteriaceae</taxon>
        <taxon>Neoaquamicrobium</taxon>
    </lineage>
</organism>
<dbReference type="SUPFAM" id="SSF52540">
    <property type="entry name" value="P-loop containing nucleoside triphosphate hydrolases"/>
    <property type="match status" value="1"/>
</dbReference>
<comment type="subcellular location">
    <subcellularLocation>
        <location evidence="1">Cell inner membrane</location>
        <topology evidence="1">Peripheral membrane protein</topology>
    </subcellularLocation>
</comment>
<evidence type="ECO:0000256" key="2">
    <source>
        <dbReference type="ARBA" id="ARBA00005417"/>
    </source>
</evidence>
<dbReference type="PANTHER" id="PTHR43297:SF2">
    <property type="entry name" value="DIPEPTIDE TRANSPORT ATP-BINDING PROTEIN DPPD"/>
    <property type="match status" value="1"/>
</dbReference>
<evidence type="ECO:0000313" key="9">
    <source>
        <dbReference type="EMBL" id="MEX4008902.1"/>
    </source>
</evidence>
<dbReference type="GO" id="GO:0005524">
    <property type="term" value="F:ATP binding"/>
    <property type="evidence" value="ECO:0007669"/>
    <property type="project" value="UniProtKB-KW"/>
</dbReference>
<dbReference type="Gene3D" id="3.40.50.300">
    <property type="entry name" value="P-loop containing nucleotide triphosphate hydrolases"/>
    <property type="match status" value="1"/>
</dbReference>
<keyword evidence="6 9" id="KW-0067">ATP-binding</keyword>
<reference evidence="9 10" key="1">
    <citation type="submission" date="2024-01" db="EMBL/GenBank/DDBJ databases">
        <title>New evidence supports the origin of RcGTA from prophage.</title>
        <authorList>
            <person name="Xu Y."/>
            <person name="Liu B."/>
            <person name="Chen F."/>
        </authorList>
    </citation>
    <scope>NUCLEOTIDE SEQUENCE [LARGE SCALE GENOMIC DNA]</scope>
    <source>
        <strain evidence="9 10">CBW1107-2</strain>
    </source>
</reference>
<dbReference type="CDD" id="cd03257">
    <property type="entry name" value="ABC_NikE_OppD_transporters"/>
    <property type="match status" value="1"/>
</dbReference>
<evidence type="ECO:0000313" key="10">
    <source>
        <dbReference type="Proteomes" id="UP001559025"/>
    </source>
</evidence>
<dbReference type="InterPro" id="IPR017871">
    <property type="entry name" value="ABC_transporter-like_CS"/>
</dbReference>